<evidence type="ECO:0000313" key="2">
    <source>
        <dbReference type="EMBL" id="MCE0743683.1"/>
    </source>
</evidence>
<keyword evidence="1" id="KW-0812">Transmembrane</keyword>
<feature type="transmembrane region" description="Helical" evidence="1">
    <location>
        <begin position="433"/>
        <end position="450"/>
    </location>
</feature>
<organism evidence="2 3">
    <name type="scientific">Acetobacter sicerae</name>
    <dbReference type="NCBI Taxonomy" id="85325"/>
    <lineage>
        <taxon>Bacteria</taxon>
        <taxon>Pseudomonadati</taxon>
        <taxon>Pseudomonadota</taxon>
        <taxon>Alphaproteobacteria</taxon>
        <taxon>Acetobacterales</taxon>
        <taxon>Acetobacteraceae</taxon>
        <taxon>Acetobacter</taxon>
    </lineage>
</organism>
<feature type="transmembrane region" description="Helical" evidence="1">
    <location>
        <begin position="20"/>
        <end position="38"/>
    </location>
</feature>
<dbReference type="InterPro" id="IPR005625">
    <property type="entry name" value="PepSY-ass_TM"/>
</dbReference>
<evidence type="ECO:0000313" key="3">
    <source>
        <dbReference type="Proteomes" id="UP001521074"/>
    </source>
</evidence>
<feature type="transmembrane region" description="Helical" evidence="1">
    <location>
        <begin position="484"/>
        <end position="503"/>
    </location>
</feature>
<dbReference type="PANTHER" id="PTHR34219:SF9">
    <property type="entry name" value="IRON-REGULATED INNER MEMBRANE PROTEIN"/>
    <property type="match status" value="1"/>
</dbReference>
<sequence>MKLREDIVAVYREVHSWVGILAALFLFVAFYAGAVSMFEQTLQNWLTPESHLPAPVSLDRTPELMEKAFAAFPDARRNYTIVLAPDKTQPARLIWPQNPKSHEHGPTPLVAAALDTNGILITEKQPPSETAHFIDVLHQRVGLPLPEDVAMPFMGVVALAYAVALVSGVIAFLPALKRTLFAVRLEGGKRRAWLDLHNVFGFFSLPFHVVMAITSVLFAFHEPIYAVQNMLFHNETHPAHARPHPAPARDAVSLMTPAALVASLAQQAPGFEPDTLNYTTRPGPGGGTLTLRVAGHDPRFVMRGPNAGFAVMDPASGRILSTDYLPGHQSSGFATITSFFSLHFGSYGGYPVRWAYLVLGFGGAFLFYTGNQLWIMARQRRERATGLVSETRGSRILSSLTIGCTTGCMTGIAAIITFAAIVHTPMAYTPVALIYYTTFLLCTLLAFILSTQRKAQVLFCLAALSHIALAMAALTRGLSLGDDTSFIVAALAFILALLFFMVAKKRGHSALTSLKKAL</sequence>
<reference evidence="2 3" key="1">
    <citation type="submission" date="2021-12" db="EMBL/GenBank/DDBJ databases">
        <title>Genome sequence of Acetobacter sicerae DmPark20a_162.</title>
        <authorList>
            <person name="Chaston J.M."/>
        </authorList>
    </citation>
    <scope>NUCLEOTIDE SEQUENCE [LARGE SCALE GENOMIC DNA]</scope>
    <source>
        <strain evidence="2 3">DmPark20a_162</strain>
    </source>
</reference>
<name>A0ABS8VWJ1_9PROT</name>
<dbReference type="PANTHER" id="PTHR34219">
    <property type="entry name" value="IRON-REGULATED INNER MEMBRANE PROTEIN-RELATED"/>
    <property type="match status" value="1"/>
</dbReference>
<feature type="transmembrane region" description="Helical" evidence="1">
    <location>
        <begin position="457"/>
        <end position="478"/>
    </location>
</feature>
<feature type="transmembrane region" description="Helical" evidence="1">
    <location>
        <begin position="196"/>
        <end position="220"/>
    </location>
</feature>
<dbReference type="Proteomes" id="UP001521074">
    <property type="component" value="Unassembled WGS sequence"/>
</dbReference>
<accession>A0ABS8VWJ1</accession>
<protein>
    <submittedName>
        <fullName evidence="2">PepSY domain-containing protein</fullName>
    </submittedName>
</protein>
<evidence type="ECO:0000256" key="1">
    <source>
        <dbReference type="SAM" id="Phobius"/>
    </source>
</evidence>
<keyword evidence="1" id="KW-0472">Membrane</keyword>
<feature type="transmembrane region" description="Helical" evidence="1">
    <location>
        <begin position="153"/>
        <end position="176"/>
    </location>
</feature>
<comment type="caution">
    <text evidence="2">The sequence shown here is derived from an EMBL/GenBank/DDBJ whole genome shotgun (WGS) entry which is preliminary data.</text>
</comment>
<keyword evidence="1" id="KW-1133">Transmembrane helix</keyword>
<dbReference type="EMBL" id="JAJSOJ010000018">
    <property type="protein sequence ID" value="MCE0743683.1"/>
    <property type="molecule type" value="Genomic_DNA"/>
</dbReference>
<keyword evidence="3" id="KW-1185">Reference proteome</keyword>
<dbReference type="Pfam" id="PF03929">
    <property type="entry name" value="PepSY_TM"/>
    <property type="match status" value="1"/>
</dbReference>
<feature type="transmembrane region" description="Helical" evidence="1">
    <location>
        <begin position="354"/>
        <end position="375"/>
    </location>
</feature>
<feature type="transmembrane region" description="Helical" evidence="1">
    <location>
        <begin position="396"/>
        <end position="421"/>
    </location>
</feature>
<dbReference type="RefSeq" id="WP_232877263.1">
    <property type="nucleotide sequence ID" value="NZ_JAJSOJ010000018.1"/>
</dbReference>
<proteinExistence type="predicted"/>
<gene>
    <name evidence="2" type="ORF">LWC05_07215</name>
</gene>